<dbReference type="EMBL" id="JAYLLH010000003">
    <property type="protein sequence ID" value="MEC3860364.1"/>
    <property type="molecule type" value="Genomic_DNA"/>
</dbReference>
<proteinExistence type="predicted"/>
<keyword evidence="2" id="KW-1185">Reference proteome</keyword>
<comment type="caution">
    <text evidence="1">The sequence shown here is derived from an EMBL/GenBank/DDBJ whole genome shotgun (WGS) entry which is preliminary data.</text>
</comment>
<sequence length="55" mass="6040">MGGPLRLARTYKGTAASQDFSGKFANLGKLFIRKSQIRKQTTSAKTPLDKARKQA</sequence>
<gene>
    <name evidence="1" type="ORF">VK792_03635</name>
</gene>
<organism evidence="1 2">
    <name type="scientific">Mesobacterium hydrothermale</name>
    <dbReference type="NCBI Taxonomy" id="3111907"/>
    <lineage>
        <taxon>Bacteria</taxon>
        <taxon>Pseudomonadati</taxon>
        <taxon>Pseudomonadota</taxon>
        <taxon>Alphaproteobacteria</taxon>
        <taxon>Rhodobacterales</taxon>
        <taxon>Roseobacteraceae</taxon>
        <taxon>Mesobacterium</taxon>
    </lineage>
</organism>
<accession>A0ABU6HFA4</accession>
<reference evidence="1 2" key="1">
    <citation type="submission" date="2024-01" db="EMBL/GenBank/DDBJ databases">
        <title>Mesobacterium rodlantinim sp. nov., isolated from shallow sea hydrothermal systems off Kueishantao Island.</title>
        <authorList>
            <person name="Su Z."/>
            <person name="Tang K."/>
        </authorList>
    </citation>
    <scope>NUCLEOTIDE SEQUENCE [LARGE SCALE GENOMIC DNA]</scope>
    <source>
        <strain evidence="1 2">TK19101</strain>
    </source>
</reference>
<protein>
    <submittedName>
        <fullName evidence="1">Uncharacterized protein</fullName>
    </submittedName>
</protein>
<dbReference type="RefSeq" id="WP_326295987.1">
    <property type="nucleotide sequence ID" value="NZ_JAYLLH010000003.1"/>
</dbReference>
<evidence type="ECO:0000313" key="1">
    <source>
        <dbReference type="EMBL" id="MEC3860364.1"/>
    </source>
</evidence>
<dbReference type="Proteomes" id="UP001348149">
    <property type="component" value="Unassembled WGS sequence"/>
</dbReference>
<name>A0ABU6HFA4_9RHOB</name>
<evidence type="ECO:0000313" key="2">
    <source>
        <dbReference type="Proteomes" id="UP001348149"/>
    </source>
</evidence>